<name>A0ABQ7XUW7_BRANA</name>
<gene>
    <name evidence="1" type="ORF">HID58_087520</name>
</gene>
<reference evidence="1 2" key="1">
    <citation type="submission" date="2021-05" db="EMBL/GenBank/DDBJ databases">
        <title>Genome Assembly of Synthetic Allotetraploid Brassica napus Reveals Homoeologous Exchanges between Subgenomes.</title>
        <authorList>
            <person name="Davis J.T."/>
        </authorList>
    </citation>
    <scope>NUCLEOTIDE SEQUENCE [LARGE SCALE GENOMIC DNA]</scope>
    <source>
        <strain evidence="2">cv. Da-Ae</strain>
        <tissue evidence="1">Seedling</tissue>
    </source>
</reference>
<dbReference type="EMBL" id="JAGKQM010000019">
    <property type="protein sequence ID" value="KAH0859259.1"/>
    <property type="molecule type" value="Genomic_DNA"/>
</dbReference>
<comment type="caution">
    <text evidence="1">The sequence shown here is derived from an EMBL/GenBank/DDBJ whole genome shotgun (WGS) entry which is preliminary data.</text>
</comment>
<protein>
    <submittedName>
        <fullName evidence="1">Uncharacterized protein</fullName>
    </submittedName>
</protein>
<sequence length="96" mass="10873">MWHTNEFSTMERTTKYFTVGYVTKCFTVEHTTKCFTLGAFTKYFRVGAFVKLSTRQTIVDESNAAAGTSPNDSADHISHTPRLGGLFIMGNIYKYK</sequence>
<evidence type="ECO:0000313" key="1">
    <source>
        <dbReference type="EMBL" id="KAH0859259.1"/>
    </source>
</evidence>
<keyword evidence="2" id="KW-1185">Reference proteome</keyword>
<proteinExistence type="predicted"/>
<organism evidence="1 2">
    <name type="scientific">Brassica napus</name>
    <name type="common">Rape</name>
    <dbReference type="NCBI Taxonomy" id="3708"/>
    <lineage>
        <taxon>Eukaryota</taxon>
        <taxon>Viridiplantae</taxon>
        <taxon>Streptophyta</taxon>
        <taxon>Embryophyta</taxon>
        <taxon>Tracheophyta</taxon>
        <taxon>Spermatophyta</taxon>
        <taxon>Magnoliopsida</taxon>
        <taxon>eudicotyledons</taxon>
        <taxon>Gunneridae</taxon>
        <taxon>Pentapetalae</taxon>
        <taxon>rosids</taxon>
        <taxon>malvids</taxon>
        <taxon>Brassicales</taxon>
        <taxon>Brassicaceae</taxon>
        <taxon>Brassiceae</taxon>
        <taxon>Brassica</taxon>
    </lineage>
</organism>
<accession>A0ABQ7XUW7</accession>
<evidence type="ECO:0000313" key="2">
    <source>
        <dbReference type="Proteomes" id="UP000824890"/>
    </source>
</evidence>
<dbReference type="Proteomes" id="UP000824890">
    <property type="component" value="Unassembled WGS sequence"/>
</dbReference>